<name>A0ABV0SE60_9TELE</name>
<organism evidence="1 2">
    <name type="scientific">Xenoophorus captivus</name>
    <dbReference type="NCBI Taxonomy" id="1517983"/>
    <lineage>
        <taxon>Eukaryota</taxon>
        <taxon>Metazoa</taxon>
        <taxon>Chordata</taxon>
        <taxon>Craniata</taxon>
        <taxon>Vertebrata</taxon>
        <taxon>Euteleostomi</taxon>
        <taxon>Actinopterygii</taxon>
        <taxon>Neopterygii</taxon>
        <taxon>Teleostei</taxon>
        <taxon>Neoteleostei</taxon>
        <taxon>Acanthomorphata</taxon>
        <taxon>Ovalentaria</taxon>
        <taxon>Atherinomorphae</taxon>
        <taxon>Cyprinodontiformes</taxon>
        <taxon>Goodeidae</taxon>
        <taxon>Xenoophorus</taxon>
    </lineage>
</organism>
<sequence length="118" mass="13144">MSLLNLSNINTLPGSSRVFCIFAFVQFLPVATEMEAQSLTFTTCHNNKPGTVISSDMGGANKGCNPCEILLLQTFRQELLMYRYCNPPTIPQCLTAICKCEAISHTPHKLLKYQLVQM</sequence>
<keyword evidence="2" id="KW-1185">Reference proteome</keyword>
<proteinExistence type="predicted"/>
<protein>
    <submittedName>
        <fullName evidence="1">Uncharacterized protein</fullName>
    </submittedName>
</protein>
<evidence type="ECO:0000313" key="1">
    <source>
        <dbReference type="EMBL" id="MEQ2218814.1"/>
    </source>
</evidence>
<dbReference type="EMBL" id="JAHRIN010077622">
    <property type="protein sequence ID" value="MEQ2218814.1"/>
    <property type="molecule type" value="Genomic_DNA"/>
</dbReference>
<gene>
    <name evidence="1" type="ORF">XENOCAPTIV_008520</name>
</gene>
<accession>A0ABV0SE60</accession>
<dbReference type="Proteomes" id="UP001434883">
    <property type="component" value="Unassembled WGS sequence"/>
</dbReference>
<reference evidence="1 2" key="1">
    <citation type="submission" date="2021-06" db="EMBL/GenBank/DDBJ databases">
        <authorList>
            <person name="Palmer J.M."/>
        </authorList>
    </citation>
    <scope>NUCLEOTIDE SEQUENCE [LARGE SCALE GENOMIC DNA]</scope>
    <source>
        <strain evidence="1 2">XC_2019</strain>
        <tissue evidence="1">Muscle</tissue>
    </source>
</reference>
<evidence type="ECO:0000313" key="2">
    <source>
        <dbReference type="Proteomes" id="UP001434883"/>
    </source>
</evidence>
<comment type="caution">
    <text evidence="1">The sequence shown here is derived from an EMBL/GenBank/DDBJ whole genome shotgun (WGS) entry which is preliminary data.</text>
</comment>